<comment type="caution">
    <text evidence="1">The sequence shown here is derived from an EMBL/GenBank/DDBJ whole genome shotgun (WGS) entry which is preliminary data.</text>
</comment>
<reference evidence="1 2" key="1">
    <citation type="submission" date="2014-02" db="EMBL/GenBank/DDBJ databases">
        <title>The small core and large imbalanced accessory genome model reveals a collaborative survival strategy of Sorangium cellulosum strains in nature.</title>
        <authorList>
            <person name="Han K."/>
            <person name="Peng R."/>
            <person name="Blom J."/>
            <person name="Li Y.-Z."/>
        </authorList>
    </citation>
    <scope>NUCLEOTIDE SEQUENCE [LARGE SCALE GENOMIC DNA]</scope>
    <source>
        <strain evidence="1 2">So0157-18</strain>
    </source>
</reference>
<accession>A0A150Q4J8</accession>
<dbReference type="EMBL" id="JELX01000666">
    <property type="protein sequence ID" value="KYF62935.1"/>
    <property type="molecule type" value="Genomic_DNA"/>
</dbReference>
<sequence>MARTPRGDGLSIDVLGAHYQVGRATAARWLAGAREALREFTRAELVAKLGLTESQYASLARLIQGRLDVSVASLLRE</sequence>
<name>A0A150Q4J8_SORCE</name>
<proteinExistence type="predicted"/>
<evidence type="ECO:0000313" key="2">
    <source>
        <dbReference type="Proteomes" id="UP000075604"/>
    </source>
</evidence>
<evidence type="ECO:0000313" key="1">
    <source>
        <dbReference type="EMBL" id="KYF62935.1"/>
    </source>
</evidence>
<dbReference type="Proteomes" id="UP000075604">
    <property type="component" value="Unassembled WGS sequence"/>
</dbReference>
<dbReference type="AlphaFoldDB" id="A0A150Q4J8"/>
<organism evidence="1 2">
    <name type="scientific">Sorangium cellulosum</name>
    <name type="common">Polyangium cellulosum</name>
    <dbReference type="NCBI Taxonomy" id="56"/>
    <lineage>
        <taxon>Bacteria</taxon>
        <taxon>Pseudomonadati</taxon>
        <taxon>Myxococcota</taxon>
        <taxon>Polyangia</taxon>
        <taxon>Polyangiales</taxon>
        <taxon>Polyangiaceae</taxon>
        <taxon>Sorangium</taxon>
    </lineage>
</organism>
<gene>
    <name evidence="1" type="ORF">BE04_02230</name>
</gene>
<protein>
    <submittedName>
        <fullName evidence="1">Uncharacterized protein</fullName>
    </submittedName>
</protein>